<dbReference type="InterPro" id="IPR021836">
    <property type="entry name" value="DUF3429"/>
</dbReference>
<feature type="transmembrane region" description="Helical" evidence="1">
    <location>
        <begin position="101"/>
        <end position="120"/>
    </location>
</feature>
<feature type="transmembrane region" description="Helical" evidence="1">
    <location>
        <begin position="77"/>
        <end position="95"/>
    </location>
</feature>
<feature type="transmembrane region" description="Helical" evidence="1">
    <location>
        <begin position="132"/>
        <end position="149"/>
    </location>
</feature>
<dbReference type="Proteomes" id="UP000240800">
    <property type="component" value="Unassembled WGS sequence"/>
</dbReference>
<dbReference type="PANTHER" id="PTHR15887">
    <property type="entry name" value="TRANSMEMBRANE PROTEIN 69"/>
    <property type="match status" value="1"/>
</dbReference>
<gene>
    <name evidence="2" type="ORF">C8J29_10113</name>
</gene>
<comment type="caution">
    <text evidence="2">The sequence shown here is derived from an EMBL/GenBank/DDBJ whole genome shotgun (WGS) entry which is preliminary data.</text>
</comment>
<organism evidence="2 3">
    <name type="scientific">Cereibacter johrii</name>
    <dbReference type="NCBI Taxonomy" id="445629"/>
    <lineage>
        <taxon>Bacteria</taxon>
        <taxon>Pseudomonadati</taxon>
        <taxon>Pseudomonadota</taxon>
        <taxon>Alphaproteobacteria</taxon>
        <taxon>Rhodobacterales</taxon>
        <taxon>Paracoccaceae</taxon>
        <taxon>Cereibacter</taxon>
    </lineage>
</organism>
<evidence type="ECO:0000313" key="3">
    <source>
        <dbReference type="Proteomes" id="UP000240800"/>
    </source>
</evidence>
<keyword evidence="1" id="KW-0472">Membrane</keyword>
<dbReference type="PANTHER" id="PTHR15887:SF1">
    <property type="entry name" value="TRANSMEMBRANE PROTEIN 69"/>
    <property type="match status" value="1"/>
</dbReference>
<protein>
    <submittedName>
        <fullName evidence="2">Uncharacterized protein DUF3429</fullName>
    </submittedName>
</protein>
<evidence type="ECO:0000256" key="1">
    <source>
        <dbReference type="SAM" id="Phobius"/>
    </source>
</evidence>
<dbReference type="EMBL" id="PZZW01000001">
    <property type="protein sequence ID" value="PTM81080.1"/>
    <property type="molecule type" value="Genomic_DNA"/>
</dbReference>
<proteinExistence type="predicted"/>
<evidence type="ECO:0000313" key="2">
    <source>
        <dbReference type="EMBL" id="PTM81080.1"/>
    </source>
</evidence>
<dbReference type="RefSeq" id="WP_069333556.1">
    <property type="nucleotide sequence ID" value="NZ_MABH01000245.1"/>
</dbReference>
<reference evidence="2 3" key="1">
    <citation type="submission" date="2018-04" db="EMBL/GenBank/DDBJ databases">
        <title>Genomic Encyclopedia of Type Strains, Phase III (KMG-III): the genomes of soil and plant-associated and newly described type strains.</title>
        <authorList>
            <person name="Whitman W."/>
        </authorList>
    </citation>
    <scope>NUCLEOTIDE SEQUENCE [LARGE SCALE GENOMIC DNA]</scope>
    <source>
        <strain evidence="2 3">JA192</strain>
    </source>
</reference>
<dbReference type="Pfam" id="PF11911">
    <property type="entry name" value="DUF3429"/>
    <property type="match status" value="1"/>
</dbReference>
<accession>A0ABX5JEY1</accession>
<feature type="transmembrane region" description="Helical" evidence="1">
    <location>
        <begin position="49"/>
        <end position="68"/>
    </location>
</feature>
<keyword evidence="1" id="KW-1133">Transmembrane helix</keyword>
<keyword evidence="3" id="KW-1185">Reference proteome</keyword>
<keyword evidence="1" id="KW-0812">Transmembrane</keyword>
<name>A0ABX5JEY1_9RHOB</name>
<sequence>MTRIPRSALLLGLAGLLPFLWSALTELRPDLGDWAVATLGPRFVGPYAGLAYGTVILSFMSGVLWGFATKTSGREAAIGYGLSVIPALWAFFFVGGGPTSAAIYLAAGFAGLLALDWTFWSQGLAPEWWMRLRLLLTSVVLACLAVTIFA</sequence>